<dbReference type="HOGENOM" id="CLU_216674_0_0_6"/>
<dbReference type="Proteomes" id="UP000018418">
    <property type="component" value="Unassembled WGS sequence"/>
</dbReference>
<organism evidence="2 3">
    <name type="scientific">Acinetobacter brisouii CIP 110357</name>
    <dbReference type="NCBI Taxonomy" id="1341683"/>
    <lineage>
        <taxon>Bacteria</taxon>
        <taxon>Pseudomonadati</taxon>
        <taxon>Pseudomonadota</taxon>
        <taxon>Gammaproteobacteria</taxon>
        <taxon>Moraxellales</taxon>
        <taxon>Moraxellaceae</taxon>
        <taxon>Acinetobacter</taxon>
    </lineage>
</organism>
<dbReference type="PATRIC" id="fig|1341683.3.peg.1922"/>
<evidence type="ECO:0000313" key="2">
    <source>
        <dbReference type="EMBL" id="ESK51421.1"/>
    </source>
</evidence>
<gene>
    <name evidence="2" type="ORF">P255_01936</name>
</gene>
<feature type="transmembrane region" description="Helical" evidence="1">
    <location>
        <begin position="7"/>
        <end position="35"/>
    </location>
</feature>
<keyword evidence="1" id="KW-0472">Membrane</keyword>
<dbReference type="AlphaFoldDB" id="V2US33"/>
<evidence type="ECO:0000256" key="1">
    <source>
        <dbReference type="SAM" id="Phobius"/>
    </source>
</evidence>
<reference evidence="2 3" key="1">
    <citation type="submission" date="2013-10" db="EMBL/GenBank/DDBJ databases">
        <title>The Genome Sequence of Acinetobacter brisouii CIP 110357.</title>
        <authorList>
            <consortium name="The Broad Institute Genomics Platform"/>
            <consortium name="The Broad Institute Genome Sequencing Center for Infectious Disease"/>
            <person name="Cerqueira G."/>
            <person name="Feldgarden M."/>
            <person name="Courvalin P."/>
            <person name="Grillot-Courvalin C."/>
            <person name="Clermont D."/>
            <person name="Rocha E."/>
            <person name="Yoon E.-J."/>
            <person name="Nemec A."/>
            <person name="Young S.K."/>
            <person name="Zeng Q."/>
            <person name="Gargeya S."/>
            <person name="Fitzgerald M."/>
            <person name="Abouelleil A."/>
            <person name="Alvarado L."/>
            <person name="Berlin A.M."/>
            <person name="Chapman S.B."/>
            <person name="Gainer-Dewar J."/>
            <person name="Goldberg J."/>
            <person name="Gnerre S."/>
            <person name="Griggs A."/>
            <person name="Gujja S."/>
            <person name="Hansen M."/>
            <person name="Howarth C."/>
            <person name="Imamovic A."/>
            <person name="Ireland A."/>
            <person name="Larimer J."/>
            <person name="McCowan C."/>
            <person name="Murphy C."/>
            <person name="Pearson M."/>
            <person name="Poon T.W."/>
            <person name="Priest M."/>
            <person name="Roberts A."/>
            <person name="Saif S."/>
            <person name="Shea T."/>
            <person name="Sykes S."/>
            <person name="Wortman J."/>
            <person name="Nusbaum C."/>
            <person name="Birren B."/>
        </authorList>
    </citation>
    <scope>NUCLEOTIDE SEQUENCE [LARGE SCALE GENOMIC DNA]</scope>
    <source>
        <strain evidence="2 3">CIP 110357</strain>
    </source>
</reference>
<accession>V2US33</accession>
<protein>
    <submittedName>
        <fullName evidence="2">Uncharacterized protein</fullName>
    </submittedName>
</protein>
<comment type="caution">
    <text evidence="2">The sequence shown here is derived from an EMBL/GenBank/DDBJ whole genome shotgun (WGS) entry which is preliminary data.</text>
</comment>
<keyword evidence="3" id="KW-1185">Reference proteome</keyword>
<evidence type="ECO:0000313" key="3">
    <source>
        <dbReference type="Proteomes" id="UP000018418"/>
    </source>
</evidence>
<keyword evidence="1" id="KW-0812">Transmembrane</keyword>
<dbReference type="RefSeq" id="WP_004899858.1">
    <property type="nucleotide sequence ID" value="NZ_BBTI01000002.1"/>
</dbReference>
<name>V2US33_9GAMM</name>
<dbReference type="EMBL" id="AYEU01000006">
    <property type="protein sequence ID" value="ESK51421.1"/>
    <property type="molecule type" value="Genomic_DNA"/>
</dbReference>
<proteinExistence type="predicted"/>
<keyword evidence="1" id="KW-1133">Transmembrane helix</keyword>
<sequence length="47" mass="5301">MKVFARLILIIGLVIWLGPAILGFFALMVVLWALLSLAGWDKPDDRF</sequence>